<evidence type="ECO:0000313" key="1">
    <source>
        <dbReference type="EMBL" id="KKL27128.1"/>
    </source>
</evidence>
<comment type="caution">
    <text evidence="1">The sequence shown here is derived from an EMBL/GenBank/DDBJ whole genome shotgun (WGS) entry which is preliminary data.</text>
</comment>
<sequence length="33" mass="3760">VSSKNADWPEGIFKADFENLNVENEVIIVKKLI</sequence>
<name>A0A0F9ETE6_9ZZZZ</name>
<reference evidence="1" key="1">
    <citation type="journal article" date="2015" name="Nature">
        <title>Complex archaea that bridge the gap between prokaryotes and eukaryotes.</title>
        <authorList>
            <person name="Spang A."/>
            <person name="Saw J.H."/>
            <person name="Jorgensen S.L."/>
            <person name="Zaremba-Niedzwiedzka K."/>
            <person name="Martijn J."/>
            <person name="Lind A.E."/>
            <person name="van Eijk R."/>
            <person name="Schleper C."/>
            <person name="Guy L."/>
            <person name="Ettema T.J."/>
        </authorList>
    </citation>
    <scope>NUCLEOTIDE SEQUENCE</scope>
</reference>
<feature type="non-terminal residue" evidence="1">
    <location>
        <position position="1"/>
    </location>
</feature>
<protein>
    <submittedName>
        <fullName evidence="1">Uncharacterized protein</fullName>
    </submittedName>
</protein>
<dbReference type="EMBL" id="LAZR01035580">
    <property type="protein sequence ID" value="KKL27128.1"/>
    <property type="molecule type" value="Genomic_DNA"/>
</dbReference>
<dbReference type="AlphaFoldDB" id="A0A0F9ETE6"/>
<proteinExistence type="predicted"/>
<accession>A0A0F9ETE6</accession>
<gene>
    <name evidence="1" type="ORF">LCGC14_2388260</name>
</gene>
<organism evidence="1">
    <name type="scientific">marine sediment metagenome</name>
    <dbReference type="NCBI Taxonomy" id="412755"/>
    <lineage>
        <taxon>unclassified sequences</taxon>
        <taxon>metagenomes</taxon>
        <taxon>ecological metagenomes</taxon>
    </lineage>
</organism>